<feature type="region of interest" description="Disordered" evidence="1">
    <location>
        <begin position="308"/>
        <end position="346"/>
    </location>
</feature>
<feature type="compositionally biased region" description="Acidic residues" evidence="1">
    <location>
        <begin position="223"/>
        <end position="241"/>
    </location>
</feature>
<dbReference type="AlphaFoldDB" id="A0A8H7PHZ4"/>
<feature type="compositionally biased region" description="Basic and acidic residues" evidence="1">
    <location>
        <begin position="683"/>
        <end position="697"/>
    </location>
</feature>
<accession>A0A8H7PHZ4</accession>
<gene>
    <name evidence="2" type="ORF">INT43_004289</name>
</gene>
<feature type="region of interest" description="Disordered" evidence="1">
    <location>
        <begin position="208"/>
        <end position="267"/>
    </location>
</feature>
<comment type="caution">
    <text evidence="2">The sequence shown here is derived from an EMBL/GenBank/DDBJ whole genome shotgun (WGS) entry which is preliminary data.</text>
</comment>
<protein>
    <submittedName>
        <fullName evidence="2">Uncharacterized protein</fullName>
    </submittedName>
</protein>
<feature type="region of interest" description="Disordered" evidence="1">
    <location>
        <begin position="657"/>
        <end position="725"/>
    </location>
</feature>
<keyword evidence="3" id="KW-1185">Reference proteome</keyword>
<dbReference type="Proteomes" id="UP000654370">
    <property type="component" value="Unassembled WGS sequence"/>
</dbReference>
<dbReference type="EMBL" id="JAEPQZ010000013">
    <property type="protein sequence ID" value="KAG2174266.1"/>
    <property type="molecule type" value="Genomic_DNA"/>
</dbReference>
<dbReference type="OrthoDB" id="2221257at2759"/>
<feature type="compositionally biased region" description="Polar residues" evidence="1">
    <location>
        <begin position="598"/>
        <end position="610"/>
    </location>
</feature>
<organism evidence="2 3">
    <name type="scientific">Mortierella isabellina</name>
    <name type="common">Filamentous fungus</name>
    <name type="synonym">Umbelopsis isabellina</name>
    <dbReference type="NCBI Taxonomy" id="91625"/>
    <lineage>
        <taxon>Eukaryota</taxon>
        <taxon>Fungi</taxon>
        <taxon>Fungi incertae sedis</taxon>
        <taxon>Mucoromycota</taxon>
        <taxon>Mucoromycotina</taxon>
        <taxon>Umbelopsidomycetes</taxon>
        <taxon>Umbelopsidales</taxon>
        <taxon>Umbelopsidaceae</taxon>
        <taxon>Umbelopsis</taxon>
    </lineage>
</organism>
<feature type="compositionally biased region" description="Basic and acidic residues" evidence="1">
    <location>
        <begin position="664"/>
        <end position="676"/>
    </location>
</feature>
<name>A0A8H7PHZ4_MORIS</name>
<dbReference type="Gene3D" id="2.60.40.150">
    <property type="entry name" value="C2 domain"/>
    <property type="match status" value="1"/>
</dbReference>
<feature type="compositionally biased region" description="Polar residues" evidence="1">
    <location>
        <begin position="322"/>
        <end position="341"/>
    </location>
</feature>
<proteinExistence type="predicted"/>
<reference evidence="2" key="1">
    <citation type="submission" date="2020-12" db="EMBL/GenBank/DDBJ databases">
        <title>Metabolic potential, ecology and presence of endohyphal bacteria is reflected in genomic diversity of Mucoromycotina.</title>
        <authorList>
            <person name="Muszewska A."/>
            <person name="Okrasinska A."/>
            <person name="Steczkiewicz K."/>
            <person name="Drgas O."/>
            <person name="Orlowska M."/>
            <person name="Perlinska-Lenart U."/>
            <person name="Aleksandrzak-Piekarczyk T."/>
            <person name="Szatraj K."/>
            <person name="Zielenkiewicz U."/>
            <person name="Pilsyk S."/>
            <person name="Malc E."/>
            <person name="Mieczkowski P."/>
            <person name="Kruszewska J.S."/>
            <person name="Biernat P."/>
            <person name="Pawlowska J."/>
        </authorList>
    </citation>
    <scope>NUCLEOTIDE SEQUENCE</scope>
    <source>
        <strain evidence="2">WA0000067209</strain>
    </source>
</reference>
<sequence>MTLLLTKSCHYAVLVAIEEGRHFPDNPDHDVFIQSRLNLVLPSVVDDLIPPATLINSVPVSTTPNPAWRTTLAYFVSAKLLRRLRKQGAQVRLDISTLSLDSRHEVIGSVSLDVKDAKMVLMKNGKRELREVEAYVVDKGNWLSLSPPSSSKSNLPSPCPEIKAGLFVLDMPQAVSDLAARSSTPVPATFTKRALVKNDPGLELCSSSQIMEHGDTAPSSMASEEDDDYDDDDVDIDEDDVVSPSPSTTLYDNKNKGLPRRVQSHNNIPNIGLRSEYARKRFSSSASHAKVNLEKLSAAFTGMNIDTNEIPVPSQSRRHNRTTSSASFSSVNANTPQNGQSPKLPYRQIGTGTKPITFYFNIVHADHLNSLLRVKSSHIQQQPRPFFRYRFLSNVVIAPASSLSLLNKHSRRSASPKITFFHFRGHARDVQSWLVRQQKLWIDLIVKSDPSDDEEGEIIGLCEIPLTGITMAAADLLQRSPNESDDYFYGTVQQDSIEKVLPERSFPVYDLKTRGLLVSAPKEIARVTVRMGLVAGWWNDEGLTNQPDDRAARVKSHRSSLTRVTQDHVNNLKRQNSNGAEQFEQLLKNKKLKRAISEQGSPVKPSSRQSRFVPPKPLVIPETFSFAKDDDLSTTDDNDVDRYDSLDYDVVPSISNRRLHDQRRKPLEKSLMRGHSDLGPYRETSRRPSTDRNKSIDDILMPPPSSTSSLQRRLNRARTHSSSWTTDVLAPVPSLTADSDTINDDYDESYQESLTQMYSEALDLMRDHSMRWSKVKTLVTSEVDRVLRERQRLAEFRKNVEVMLKTKRAKDHGIAKPTLAGRTRLSDKRLSGQF</sequence>
<dbReference type="InterPro" id="IPR035892">
    <property type="entry name" value="C2_domain_sf"/>
</dbReference>
<feature type="region of interest" description="Disordered" evidence="1">
    <location>
        <begin position="594"/>
        <end position="616"/>
    </location>
</feature>
<evidence type="ECO:0000256" key="1">
    <source>
        <dbReference type="SAM" id="MobiDB-lite"/>
    </source>
</evidence>
<evidence type="ECO:0000313" key="2">
    <source>
        <dbReference type="EMBL" id="KAG2174266.1"/>
    </source>
</evidence>
<evidence type="ECO:0000313" key="3">
    <source>
        <dbReference type="Proteomes" id="UP000654370"/>
    </source>
</evidence>